<dbReference type="AlphaFoldDB" id="A0A484HFV3"/>
<evidence type="ECO:0000313" key="2">
    <source>
        <dbReference type="EMBL" id="VEN73379.1"/>
    </source>
</evidence>
<keyword evidence="1" id="KW-1133">Transmembrane helix</keyword>
<reference evidence="2" key="1">
    <citation type="submission" date="2019-01" db="EMBL/GenBank/DDBJ databases">
        <authorList>
            <consortium name="Genoscope - CEA"/>
            <person name="William W."/>
        </authorList>
    </citation>
    <scope>NUCLEOTIDE SEQUENCE</scope>
    <source>
        <strain evidence="2">CR-1</strain>
    </source>
</reference>
<dbReference type="EMBL" id="CAACVI010000008">
    <property type="protein sequence ID" value="VEN73379.1"/>
    <property type="molecule type" value="Genomic_DNA"/>
</dbReference>
<feature type="transmembrane region" description="Helical" evidence="1">
    <location>
        <begin position="7"/>
        <end position="28"/>
    </location>
</feature>
<organism evidence="2">
    <name type="scientific">uncultured Desulfobacteraceae bacterium</name>
    <dbReference type="NCBI Taxonomy" id="218296"/>
    <lineage>
        <taxon>Bacteria</taxon>
        <taxon>Pseudomonadati</taxon>
        <taxon>Thermodesulfobacteriota</taxon>
        <taxon>Desulfobacteria</taxon>
        <taxon>Desulfobacterales</taxon>
        <taxon>Desulfobacteraceae</taxon>
        <taxon>environmental samples</taxon>
    </lineage>
</organism>
<protein>
    <submittedName>
        <fullName evidence="2">Uncharacterized protein</fullName>
    </submittedName>
</protein>
<keyword evidence="1" id="KW-0812">Transmembrane</keyword>
<evidence type="ECO:0000256" key="1">
    <source>
        <dbReference type="SAM" id="Phobius"/>
    </source>
</evidence>
<name>A0A484HFV3_9BACT</name>
<feature type="transmembrane region" description="Helical" evidence="1">
    <location>
        <begin position="34"/>
        <end position="51"/>
    </location>
</feature>
<gene>
    <name evidence="2" type="ORF">EPICR_160041</name>
</gene>
<keyword evidence="1" id="KW-0472">Membrane</keyword>
<sequence>MTNSRKIGILVFFGVPAILGGGIVYSLFGYSYTPVVVYEILLLLIAGVFVSK</sequence>
<accession>A0A484HFV3</accession>
<proteinExistence type="predicted"/>